<feature type="domain" description="Penicillin-binding protein dimerisation" evidence="16">
    <location>
        <begin position="65"/>
        <end position="234"/>
    </location>
</feature>
<evidence type="ECO:0000256" key="6">
    <source>
        <dbReference type="ARBA" id="ARBA00022670"/>
    </source>
</evidence>
<comment type="caution">
    <text evidence="14">Lacks conserved residue(s) required for the propagation of feature annotation.</text>
</comment>
<evidence type="ECO:0000313" key="17">
    <source>
        <dbReference type="EMBL" id="SMF94057.1"/>
    </source>
</evidence>
<dbReference type="NCBIfam" id="TIGR03423">
    <property type="entry name" value="pbp2_mrdA"/>
    <property type="match status" value="1"/>
</dbReference>
<dbReference type="UniPathway" id="UPA00219"/>
<dbReference type="GO" id="GO:0008658">
    <property type="term" value="F:penicillin binding"/>
    <property type="evidence" value="ECO:0007669"/>
    <property type="project" value="UniProtKB-UniRule"/>
</dbReference>
<evidence type="ECO:0000256" key="13">
    <source>
        <dbReference type="ARBA" id="ARBA00023316"/>
    </source>
</evidence>
<dbReference type="InterPro" id="IPR017790">
    <property type="entry name" value="Penicillin-binding_protein_2"/>
</dbReference>
<dbReference type="FunFam" id="3.40.710.10:FF:000024">
    <property type="entry name" value="Penicillin-binding protein 2"/>
    <property type="match status" value="1"/>
</dbReference>
<keyword evidence="3 14" id="KW-1003">Cell membrane</keyword>
<comment type="pathway">
    <text evidence="14">Cell wall biogenesis; peptidoglycan biosynthesis.</text>
</comment>
<dbReference type="EC" id="3.4.16.4" evidence="14"/>
<keyword evidence="11 14" id="KW-1133">Transmembrane helix</keyword>
<evidence type="ECO:0000256" key="1">
    <source>
        <dbReference type="ARBA" id="ARBA00004167"/>
    </source>
</evidence>
<proteinExistence type="inferred from homology"/>
<dbReference type="Proteomes" id="UP000192923">
    <property type="component" value="Unassembled WGS sequence"/>
</dbReference>
<reference evidence="17 18" key="1">
    <citation type="submission" date="2016-12" db="EMBL/GenBank/DDBJ databases">
        <authorList>
            <person name="Song W.-J."/>
            <person name="Kurnit D.M."/>
        </authorList>
    </citation>
    <scope>NUCLEOTIDE SEQUENCE [LARGE SCALE GENOMIC DNA]</scope>
    <source>
        <strain evidence="17 18">175</strain>
    </source>
</reference>
<keyword evidence="8 14" id="KW-0378">Hydrolase</keyword>
<evidence type="ECO:0000256" key="2">
    <source>
        <dbReference type="ARBA" id="ARBA00004236"/>
    </source>
</evidence>
<dbReference type="InterPro" id="IPR036138">
    <property type="entry name" value="PBP_dimer_sf"/>
</dbReference>
<keyword evidence="12 14" id="KW-0472">Membrane</keyword>
<dbReference type="GO" id="GO:0008360">
    <property type="term" value="P:regulation of cell shape"/>
    <property type="evidence" value="ECO:0007669"/>
    <property type="project" value="UniProtKB-KW"/>
</dbReference>
<dbReference type="GO" id="GO:0071972">
    <property type="term" value="F:peptidoglycan L,D-transpeptidase activity"/>
    <property type="evidence" value="ECO:0007669"/>
    <property type="project" value="TreeGrafter"/>
</dbReference>
<name>A0A1Y6CUR7_9GAMM</name>
<keyword evidence="5 14" id="KW-0121">Carboxypeptidase</keyword>
<dbReference type="InterPro" id="IPR050515">
    <property type="entry name" value="Beta-lactam/transpept"/>
</dbReference>
<evidence type="ECO:0000256" key="3">
    <source>
        <dbReference type="ARBA" id="ARBA00022475"/>
    </source>
</evidence>
<sequence length="615" mass="68550">MDREFIFKDNFRENRMFLNRIVASVIGMLALTLALVARLIYLQVVGHELYTNLSHDNQVKIAPLAPSRGLIFDRNGEVLADNIATYSLEIVPEQVPDLKATLAELKALINIGDEEIARFQTQRGQRKSFESVPLRLELSEEDIARFAVKMPYFPGVEIRTRLLRAYPYADLTAHAVGYVGRINEAELQVLDPAQYRGTYHIGKTGVEKSYEAILHGKTGYEEYETNVQGRAIQVLGTTDPLTGADLYLSLDIRLQKTALDALGEYSGAVVAIEPATGKVLAMASKPSFDPNPFIHGIGKELYDSLQNDKERPLYDRVLRGVYPPGSTVKPFVALAGMEYLDLNPGKKSYCPGYYKLPNSDHKYRDWRKGGHGPVDLRLALVQSCDVYFYELANHIGIDHLQEYMSRFGFGRHTGIDLEGEKSGLFPSREWKKKKRKTQQWFPGETLIAGIGQGYVQVTPLQLARAVAMLANQGHSVEPRLVDSIKAGYAVDNPYPRNHEETVGQIDHKRWQAIADAMIDVVHSQRGTAKGIAPGLRYHMAGKTGTAQVFTVGQGQDYKKMNITKEMRDHAWFVAFAPAENPRIAVAVIAEHGGHGGSVAAPIARAVMDQYLNERP</sequence>
<evidence type="ECO:0000256" key="9">
    <source>
        <dbReference type="ARBA" id="ARBA00022960"/>
    </source>
</evidence>
<keyword evidence="6 14" id="KW-0645">Protease</keyword>
<dbReference type="STRING" id="1760988.SAMN02949497_1359"/>
<evidence type="ECO:0000256" key="14">
    <source>
        <dbReference type="HAMAP-Rule" id="MF_02081"/>
    </source>
</evidence>
<comment type="similarity">
    <text evidence="14">Belongs to the transpeptidase family. MrdA subfamily.</text>
</comment>
<dbReference type="OrthoDB" id="9766847at2"/>
<dbReference type="PANTHER" id="PTHR30627:SF2">
    <property type="entry name" value="PEPTIDOGLYCAN D,D-TRANSPEPTIDASE MRDA"/>
    <property type="match status" value="1"/>
</dbReference>
<dbReference type="Gene3D" id="3.30.1390.30">
    <property type="entry name" value="Penicillin-binding protein 2a, domain 3"/>
    <property type="match status" value="1"/>
</dbReference>
<feature type="domain" description="Penicillin-binding protein transpeptidase" evidence="15">
    <location>
        <begin position="267"/>
        <end position="608"/>
    </location>
</feature>
<dbReference type="AlphaFoldDB" id="A0A1Y6CUR7"/>
<dbReference type="GO" id="GO:0009002">
    <property type="term" value="F:serine-type D-Ala-D-Ala carboxypeptidase activity"/>
    <property type="evidence" value="ECO:0007669"/>
    <property type="project" value="UniProtKB-UniRule"/>
</dbReference>
<dbReference type="SUPFAM" id="SSF56601">
    <property type="entry name" value="beta-lactamase/transpeptidase-like"/>
    <property type="match status" value="1"/>
</dbReference>
<dbReference type="Gene3D" id="3.90.1310.10">
    <property type="entry name" value="Penicillin-binding protein 2a (Domain 2)"/>
    <property type="match status" value="1"/>
</dbReference>
<comment type="subcellular location">
    <subcellularLocation>
        <location evidence="14">Cell inner membrane</location>
        <topology evidence="14">Single-pass membrane protein</topology>
    </subcellularLocation>
    <subcellularLocation>
        <location evidence="2">Cell membrane</location>
    </subcellularLocation>
    <subcellularLocation>
        <location evidence="1">Membrane</location>
        <topology evidence="1">Single-pass membrane protein</topology>
    </subcellularLocation>
</comment>
<dbReference type="GO" id="GO:0006508">
    <property type="term" value="P:proteolysis"/>
    <property type="evidence" value="ECO:0007669"/>
    <property type="project" value="UniProtKB-KW"/>
</dbReference>
<evidence type="ECO:0000256" key="10">
    <source>
        <dbReference type="ARBA" id="ARBA00022984"/>
    </source>
</evidence>
<dbReference type="HAMAP" id="MF_02081">
    <property type="entry name" value="MrdA_transpept"/>
    <property type="match status" value="1"/>
</dbReference>
<evidence type="ECO:0000256" key="4">
    <source>
        <dbReference type="ARBA" id="ARBA00022519"/>
    </source>
</evidence>
<dbReference type="GO" id="GO:0009252">
    <property type="term" value="P:peptidoglycan biosynthetic process"/>
    <property type="evidence" value="ECO:0007669"/>
    <property type="project" value="UniProtKB-UniRule"/>
</dbReference>
<dbReference type="EMBL" id="FXAM01000001">
    <property type="protein sequence ID" value="SMF94057.1"/>
    <property type="molecule type" value="Genomic_DNA"/>
</dbReference>
<dbReference type="GO" id="GO:0005886">
    <property type="term" value="C:plasma membrane"/>
    <property type="evidence" value="ECO:0007669"/>
    <property type="project" value="UniProtKB-SubCell"/>
</dbReference>
<dbReference type="Pfam" id="PF00905">
    <property type="entry name" value="Transpeptidase"/>
    <property type="match status" value="1"/>
</dbReference>
<comment type="function">
    <text evidence="14">Catalyzes cross-linking of the peptidoglycan cell wall.</text>
</comment>
<evidence type="ECO:0000259" key="16">
    <source>
        <dbReference type="Pfam" id="PF03717"/>
    </source>
</evidence>
<dbReference type="InterPro" id="IPR001460">
    <property type="entry name" value="PCN-bd_Tpept"/>
</dbReference>
<keyword evidence="13 14" id="KW-0961">Cell wall biogenesis/degradation</keyword>
<evidence type="ECO:0000256" key="7">
    <source>
        <dbReference type="ARBA" id="ARBA00022692"/>
    </source>
</evidence>
<keyword evidence="18" id="KW-1185">Reference proteome</keyword>
<keyword evidence="4 14" id="KW-0997">Cell inner membrane</keyword>
<evidence type="ECO:0000256" key="5">
    <source>
        <dbReference type="ARBA" id="ARBA00022645"/>
    </source>
</evidence>
<gene>
    <name evidence="14" type="primary">mrdA</name>
    <name evidence="17" type="ORF">SAMN02949497_1359</name>
</gene>
<evidence type="ECO:0000313" key="18">
    <source>
        <dbReference type="Proteomes" id="UP000192923"/>
    </source>
</evidence>
<dbReference type="GO" id="GO:0071555">
    <property type="term" value="P:cell wall organization"/>
    <property type="evidence" value="ECO:0007669"/>
    <property type="project" value="UniProtKB-KW"/>
</dbReference>
<evidence type="ECO:0000259" key="15">
    <source>
        <dbReference type="Pfam" id="PF00905"/>
    </source>
</evidence>
<dbReference type="PANTHER" id="PTHR30627">
    <property type="entry name" value="PEPTIDOGLYCAN D,D-TRANSPEPTIDASE"/>
    <property type="match status" value="1"/>
</dbReference>
<organism evidence="17 18">
    <name type="scientific">Methylomagnum ishizawai</name>
    <dbReference type="NCBI Taxonomy" id="1760988"/>
    <lineage>
        <taxon>Bacteria</taxon>
        <taxon>Pseudomonadati</taxon>
        <taxon>Pseudomonadota</taxon>
        <taxon>Gammaproteobacteria</taxon>
        <taxon>Methylococcales</taxon>
        <taxon>Methylococcaceae</taxon>
        <taxon>Methylomagnum</taxon>
    </lineage>
</organism>
<feature type="transmembrane region" description="Helical" evidence="14">
    <location>
        <begin position="21"/>
        <end position="41"/>
    </location>
</feature>
<dbReference type="SUPFAM" id="SSF56519">
    <property type="entry name" value="Penicillin binding protein dimerisation domain"/>
    <property type="match status" value="1"/>
</dbReference>
<dbReference type="Gene3D" id="3.40.710.10">
    <property type="entry name" value="DD-peptidase/beta-lactamase superfamily"/>
    <property type="match status" value="1"/>
</dbReference>
<keyword evidence="9 14" id="KW-0133">Cell shape</keyword>
<keyword evidence="10 14" id="KW-0573">Peptidoglycan synthesis</keyword>
<evidence type="ECO:0000256" key="8">
    <source>
        <dbReference type="ARBA" id="ARBA00022801"/>
    </source>
</evidence>
<dbReference type="RefSeq" id="WP_085211109.1">
    <property type="nucleotide sequence ID" value="NZ_FXAM01000001.1"/>
</dbReference>
<comment type="catalytic activity">
    <reaction evidence="14">
        <text>Preferential cleavage: (Ac)2-L-Lys-D-Ala-|-D-Ala. Also transpeptidation of peptidyl-alanyl moieties that are N-acyl substituents of D-alanine.</text>
        <dbReference type="EC" id="3.4.16.4"/>
    </reaction>
</comment>
<feature type="active site" description="Acyl-ester intermediate" evidence="14">
    <location>
        <position position="326"/>
    </location>
</feature>
<protein>
    <recommendedName>
        <fullName evidence="14">Peptidoglycan D,D-transpeptidase MrdA</fullName>
        <ecNumber evidence="14">3.4.16.4</ecNumber>
    </recommendedName>
    <alternativeName>
        <fullName evidence="14">Penicillin-binding protein 2</fullName>
        <shortName evidence="14">PBP-2</shortName>
    </alternativeName>
</protein>
<dbReference type="Pfam" id="PF03717">
    <property type="entry name" value="PBP_dimer"/>
    <property type="match status" value="1"/>
</dbReference>
<evidence type="ECO:0000256" key="12">
    <source>
        <dbReference type="ARBA" id="ARBA00023136"/>
    </source>
</evidence>
<evidence type="ECO:0000256" key="11">
    <source>
        <dbReference type="ARBA" id="ARBA00022989"/>
    </source>
</evidence>
<keyword evidence="7 14" id="KW-0812">Transmembrane</keyword>
<dbReference type="InterPro" id="IPR005311">
    <property type="entry name" value="PBP_dimer"/>
</dbReference>
<dbReference type="InterPro" id="IPR012338">
    <property type="entry name" value="Beta-lactam/transpept-like"/>
</dbReference>
<accession>A0A1Y6CUR7</accession>